<reference evidence="2" key="2">
    <citation type="submission" date="2022-01" db="EMBL/GenBank/DDBJ databases">
        <authorList>
            <person name="Yamashiro T."/>
            <person name="Shiraishi A."/>
            <person name="Satake H."/>
            <person name="Nakayama K."/>
        </authorList>
    </citation>
    <scope>NUCLEOTIDE SEQUENCE</scope>
</reference>
<dbReference type="Proteomes" id="UP001151760">
    <property type="component" value="Unassembled WGS sequence"/>
</dbReference>
<feature type="region of interest" description="Disordered" evidence="1">
    <location>
        <begin position="1"/>
        <end position="58"/>
    </location>
</feature>
<accession>A0ABQ5D5E3</accession>
<reference evidence="2" key="1">
    <citation type="journal article" date="2022" name="Int. J. Mol. Sci.">
        <title>Draft Genome of Tanacetum Coccineum: Genomic Comparison of Closely Related Tanacetum-Family Plants.</title>
        <authorList>
            <person name="Yamashiro T."/>
            <person name="Shiraishi A."/>
            <person name="Nakayama K."/>
            <person name="Satake H."/>
        </authorList>
    </citation>
    <scope>NUCLEOTIDE SEQUENCE</scope>
</reference>
<evidence type="ECO:0000313" key="3">
    <source>
        <dbReference type="Proteomes" id="UP001151760"/>
    </source>
</evidence>
<proteinExistence type="predicted"/>
<evidence type="ECO:0000256" key="1">
    <source>
        <dbReference type="SAM" id="MobiDB-lite"/>
    </source>
</evidence>
<protein>
    <submittedName>
        <fullName evidence="2">Uncharacterized protein</fullName>
    </submittedName>
</protein>
<keyword evidence="3" id="KW-1185">Reference proteome</keyword>
<evidence type="ECO:0000313" key="2">
    <source>
        <dbReference type="EMBL" id="GJT33783.1"/>
    </source>
</evidence>
<sequence length="268" mass="29400">MSDSEDSTVTYTEISSPYEDLSDIGSPGAEGPIFQDPPSPDYVPGPEEPEQAPPSPIYIPFVPEPVYPKEEEHLAPADPAAVAYSADQDPYLAYRVTARMSIRPQAPAPFLSEEVAERLFRLHLLHHHHPLSPYRVRFASPTPSHEVGESSAAGVARKDGLAVAREDPYSVARGDLYGFINMVDVAPGHPMSRELDYGITDTWDDLVGAIDEIASTTLEGVNQRVTNLSTIVEQETTIMYGLWRSQDDQSQREAESTCCIGKGLFIVV</sequence>
<gene>
    <name evidence="2" type="ORF">Tco_0924202</name>
</gene>
<organism evidence="2 3">
    <name type="scientific">Tanacetum coccineum</name>
    <dbReference type="NCBI Taxonomy" id="301880"/>
    <lineage>
        <taxon>Eukaryota</taxon>
        <taxon>Viridiplantae</taxon>
        <taxon>Streptophyta</taxon>
        <taxon>Embryophyta</taxon>
        <taxon>Tracheophyta</taxon>
        <taxon>Spermatophyta</taxon>
        <taxon>Magnoliopsida</taxon>
        <taxon>eudicotyledons</taxon>
        <taxon>Gunneridae</taxon>
        <taxon>Pentapetalae</taxon>
        <taxon>asterids</taxon>
        <taxon>campanulids</taxon>
        <taxon>Asterales</taxon>
        <taxon>Asteraceae</taxon>
        <taxon>Asteroideae</taxon>
        <taxon>Anthemideae</taxon>
        <taxon>Anthemidinae</taxon>
        <taxon>Tanacetum</taxon>
    </lineage>
</organism>
<name>A0ABQ5D5E3_9ASTR</name>
<dbReference type="EMBL" id="BQNB010014908">
    <property type="protein sequence ID" value="GJT33783.1"/>
    <property type="molecule type" value="Genomic_DNA"/>
</dbReference>
<comment type="caution">
    <text evidence="2">The sequence shown here is derived from an EMBL/GenBank/DDBJ whole genome shotgun (WGS) entry which is preliminary data.</text>
</comment>